<name>A0A0A9A206_ARUDO</name>
<reference evidence="1" key="2">
    <citation type="journal article" date="2015" name="Data Brief">
        <title>Shoot transcriptome of the giant reed, Arundo donax.</title>
        <authorList>
            <person name="Barrero R.A."/>
            <person name="Guerrero F.D."/>
            <person name="Moolhuijzen P."/>
            <person name="Goolsby J.A."/>
            <person name="Tidwell J."/>
            <person name="Bellgard S.E."/>
            <person name="Bellgard M.I."/>
        </authorList>
    </citation>
    <scope>NUCLEOTIDE SEQUENCE</scope>
    <source>
        <tissue evidence="1">Shoot tissue taken approximately 20 cm above the soil surface</tissue>
    </source>
</reference>
<evidence type="ECO:0000313" key="1">
    <source>
        <dbReference type="EMBL" id="JAD45669.1"/>
    </source>
</evidence>
<organism evidence="1">
    <name type="scientific">Arundo donax</name>
    <name type="common">Giant reed</name>
    <name type="synonym">Donax arundinaceus</name>
    <dbReference type="NCBI Taxonomy" id="35708"/>
    <lineage>
        <taxon>Eukaryota</taxon>
        <taxon>Viridiplantae</taxon>
        <taxon>Streptophyta</taxon>
        <taxon>Embryophyta</taxon>
        <taxon>Tracheophyta</taxon>
        <taxon>Spermatophyta</taxon>
        <taxon>Magnoliopsida</taxon>
        <taxon>Liliopsida</taxon>
        <taxon>Poales</taxon>
        <taxon>Poaceae</taxon>
        <taxon>PACMAD clade</taxon>
        <taxon>Arundinoideae</taxon>
        <taxon>Arundineae</taxon>
        <taxon>Arundo</taxon>
    </lineage>
</organism>
<dbReference type="EMBL" id="GBRH01252226">
    <property type="protein sequence ID" value="JAD45669.1"/>
    <property type="molecule type" value="Transcribed_RNA"/>
</dbReference>
<dbReference type="AlphaFoldDB" id="A0A0A9A206"/>
<sequence length="33" mass="3946">MLEEEEADMVRSALPLEYTNKVVSYSFFMLLCW</sequence>
<proteinExistence type="predicted"/>
<accession>A0A0A9A206</accession>
<protein>
    <submittedName>
        <fullName evidence="1">Uncharacterized protein</fullName>
    </submittedName>
</protein>
<reference evidence="1" key="1">
    <citation type="submission" date="2014-09" db="EMBL/GenBank/DDBJ databases">
        <authorList>
            <person name="Magalhaes I.L.F."/>
            <person name="Oliveira U."/>
            <person name="Santos F.R."/>
            <person name="Vidigal T.H.D.A."/>
            <person name="Brescovit A.D."/>
            <person name="Santos A.J."/>
        </authorList>
    </citation>
    <scope>NUCLEOTIDE SEQUENCE</scope>
    <source>
        <tissue evidence="1">Shoot tissue taken approximately 20 cm above the soil surface</tissue>
    </source>
</reference>